<dbReference type="PROSITE" id="PS50293">
    <property type="entry name" value="TPR_REGION"/>
    <property type="match status" value="1"/>
</dbReference>
<feature type="repeat" description="TPR" evidence="1">
    <location>
        <begin position="40"/>
        <end position="73"/>
    </location>
</feature>
<accession>A0A7C6EJS7</accession>
<reference evidence="3" key="1">
    <citation type="journal article" date="2020" name="mSystems">
        <title>Genome- and Community-Level Interaction Insights into Carbon Utilization and Element Cycling Functions of Hydrothermarchaeota in Hydrothermal Sediment.</title>
        <authorList>
            <person name="Zhou Z."/>
            <person name="Liu Y."/>
            <person name="Xu W."/>
            <person name="Pan J."/>
            <person name="Luo Z.H."/>
            <person name="Li M."/>
        </authorList>
    </citation>
    <scope>NUCLEOTIDE SEQUENCE [LARGE SCALE GENOMIC DNA]</scope>
    <source>
        <strain evidence="2">SpSt-258</strain>
        <strain evidence="3">SpSt-783</strain>
    </source>
</reference>
<dbReference type="SMART" id="SM00028">
    <property type="entry name" value="TPR"/>
    <property type="match status" value="2"/>
</dbReference>
<evidence type="ECO:0000256" key="1">
    <source>
        <dbReference type="PROSITE-ProRule" id="PRU00339"/>
    </source>
</evidence>
<dbReference type="InterPro" id="IPR011990">
    <property type="entry name" value="TPR-like_helical_dom_sf"/>
</dbReference>
<keyword evidence="1" id="KW-0802">TPR repeat</keyword>
<protein>
    <submittedName>
        <fullName evidence="3">Tetratricopeptide repeat protein</fullName>
    </submittedName>
</protein>
<dbReference type="SUPFAM" id="SSF48452">
    <property type="entry name" value="TPR-like"/>
    <property type="match status" value="1"/>
</dbReference>
<dbReference type="EMBL" id="DTHJ01000089">
    <property type="protein sequence ID" value="HHS62845.1"/>
    <property type="molecule type" value="Genomic_DNA"/>
</dbReference>
<proteinExistence type="predicted"/>
<dbReference type="PROSITE" id="PS50005">
    <property type="entry name" value="TPR"/>
    <property type="match status" value="2"/>
</dbReference>
<sequence length="93" mass="10797">MQSGEIEVLMEIGQSYLLNKEYDKAIAKFTEALKINPHDPELYYYLGLAYEQSGRLEQAKMMYLKAVELDRGFSNAEIRLSEVNNKISQEKKM</sequence>
<dbReference type="Gene3D" id="1.25.40.10">
    <property type="entry name" value="Tetratricopeptide repeat domain"/>
    <property type="match status" value="1"/>
</dbReference>
<dbReference type="AlphaFoldDB" id="A0A7C6EJS7"/>
<evidence type="ECO:0000313" key="2">
    <source>
        <dbReference type="EMBL" id="HDY59933.1"/>
    </source>
</evidence>
<feature type="repeat" description="TPR" evidence="1">
    <location>
        <begin position="6"/>
        <end position="39"/>
    </location>
</feature>
<comment type="caution">
    <text evidence="3">The sequence shown here is derived from an EMBL/GenBank/DDBJ whole genome shotgun (WGS) entry which is preliminary data.</text>
</comment>
<dbReference type="Pfam" id="PF13414">
    <property type="entry name" value="TPR_11"/>
    <property type="match status" value="1"/>
</dbReference>
<dbReference type="EMBL" id="DSKY01000022">
    <property type="protein sequence ID" value="HDY59933.1"/>
    <property type="molecule type" value="Genomic_DNA"/>
</dbReference>
<gene>
    <name evidence="2" type="ORF">ENP86_10385</name>
    <name evidence="3" type="ORF">ENV70_04425</name>
</gene>
<name>A0A7C6EJS7_UNCW3</name>
<evidence type="ECO:0000313" key="3">
    <source>
        <dbReference type="EMBL" id="HHS62845.1"/>
    </source>
</evidence>
<organism evidence="3">
    <name type="scientific">candidate division WOR-3 bacterium</name>
    <dbReference type="NCBI Taxonomy" id="2052148"/>
    <lineage>
        <taxon>Bacteria</taxon>
        <taxon>Bacteria division WOR-3</taxon>
    </lineage>
</organism>
<dbReference type="InterPro" id="IPR019734">
    <property type="entry name" value="TPR_rpt"/>
</dbReference>